<gene>
    <name evidence="2" type="ORF">FC60_GL000407</name>
</gene>
<feature type="transmembrane region" description="Helical" evidence="1">
    <location>
        <begin position="35"/>
        <end position="58"/>
    </location>
</feature>
<sequence length="63" mass="7121">MKHQLKLLHEQLIIGLVTTVSLGLVNLLYPWKAIFLMAVISAIYSICISVIVLALLIIDRYLK</sequence>
<keyword evidence="1" id="KW-0472">Membrane</keyword>
<proteinExistence type="predicted"/>
<organism evidence="2 3">
    <name type="scientific">Limosilactobacillus gastricus DSM 16045</name>
    <dbReference type="NCBI Taxonomy" id="1423749"/>
    <lineage>
        <taxon>Bacteria</taxon>
        <taxon>Bacillati</taxon>
        <taxon>Bacillota</taxon>
        <taxon>Bacilli</taxon>
        <taxon>Lactobacillales</taxon>
        <taxon>Lactobacillaceae</taxon>
        <taxon>Limosilactobacillus</taxon>
    </lineage>
</organism>
<protein>
    <submittedName>
        <fullName evidence="2">Uncharacterized protein</fullName>
    </submittedName>
</protein>
<keyword evidence="3" id="KW-1185">Reference proteome</keyword>
<reference evidence="2 3" key="1">
    <citation type="journal article" date="2015" name="Genome Announc.">
        <title>Expanding the biotechnology potential of lactobacilli through comparative genomics of 213 strains and associated genera.</title>
        <authorList>
            <person name="Sun Z."/>
            <person name="Harris H.M."/>
            <person name="McCann A."/>
            <person name="Guo C."/>
            <person name="Argimon S."/>
            <person name="Zhang W."/>
            <person name="Yang X."/>
            <person name="Jeffery I.B."/>
            <person name="Cooney J.C."/>
            <person name="Kagawa T.F."/>
            <person name="Liu W."/>
            <person name="Song Y."/>
            <person name="Salvetti E."/>
            <person name="Wrobel A."/>
            <person name="Rasinkangas P."/>
            <person name="Parkhill J."/>
            <person name="Rea M.C."/>
            <person name="O'Sullivan O."/>
            <person name="Ritari J."/>
            <person name="Douillard F.P."/>
            <person name="Paul Ross R."/>
            <person name="Yang R."/>
            <person name="Briner A.E."/>
            <person name="Felis G.E."/>
            <person name="de Vos W.M."/>
            <person name="Barrangou R."/>
            <person name="Klaenhammer T.R."/>
            <person name="Caufield P.W."/>
            <person name="Cui Y."/>
            <person name="Zhang H."/>
            <person name="O'Toole P.W."/>
        </authorList>
    </citation>
    <scope>NUCLEOTIDE SEQUENCE [LARGE SCALE GENOMIC DNA]</scope>
    <source>
        <strain evidence="2 3">DSM 16045</strain>
    </source>
</reference>
<feature type="transmembrane region" description="Helical" evidence="1">
    <location>
        <begin position="12"/>
        <end position="29"/>
    </location>
</feature>
<evidence type="ECO:0000256" key="1">
    <source>
        <dbReference type="SAM" id="Phobius"/>
    </source>
</evidence>
<dbReference type="AlphaFoldDB" id="A0A0R1V9A5"/>
<keyword evidence="1" id="KW-0812">Transmembrane</keyword>
<evidence type="ECO:0000313" key="3">
    <source>
        <dbReference type="Proteomes" id="UP000051739"/>
    </source>
</evidence>
<dbReference type="Proteomes" id="UP000051739">
    <property type="component" value="Unassembled WGS sequence"/>
</dbReference>
<name>A0A0R1V9A5_9LACO</name>
<dbReference type="PATRIC" id="fig|1423749.3.peg.409"/>
<comment type="caution">
    <text evidence="2">The sequence shown here is derived from an EMBL/GenBank/DDBJ whole genome shotgun (WGS) entry which is preliminary data.</text>
</comment>
<evidence type="ECO:0000313" key="2">
    <source>
        <dbReference type="EMBL" id="KRM02048.1"/>
    </source>
</evidence>
<accession>A0A0R1V9A5</accession>
<dbReference type="EMBL" id="AZFN01000013">
    <property type="protein sequence ID" value="KRM02048.1"/>
    <property type="molecule type" value="Genomic_DNA"/>
</dbReference>
<keyword evidence="1" id="KW-1133">Transmembrane helix</keyword>